<dbReference type="Pfam" id="PF13424">
    <property type="entry name" value="TPR_12"/>
    <property type="match status" value="1"/>
</dbReference>
<dbReference type="AlphaFoldDB" id="A0A2R6Y212"/>
<dbReference type="SMART" id="SM00028">
    <property type="entry name" value="TPR"/>
    <property type="match status" value="3"/>
</dbReference>
<dbReference type="InterPro" id="IPR005158">
    <property type="entry name" value="BTAD"/>
</dbReference>
<proteinExistence type="predicted"/>
<dbReference type="InterPro" id="IPR011990">
    <property type="entry name" value="TPR-like_helical_dom_sf"/>
</dbReference>
<dbReference type="Pfam" id="PF03704">
    <property type="entry name" value="BTAD"/>
    <property type="match status" value="1"/>
</dbReference>
<gene>
    <name evidence="2" type="ORF">BSOLF_2825</name>
</gene>
<dbReference type="Proteomes" id="UP000244338">
    <property type="component" value="Unassembled WGS sequence"/>
</dbReference>
<dbReference type="InterPro" id="IPR019734">
    <property type="entry name" value="TPR_rpt"/>
</dbReference>
<dbReference type="Gene3D" id="1.25.40.10">
    <property type="entry name" value="Tetratricopeptide repeat domain"/>
    <property type="match status" value="2"/>
</dbReference>
<feature type="domain" description="Bacterial transcriptional activator" evidence="1">
    <location>
        <begin position="877"/>
        <end position="1019"/>
    </location>
</feature>
<comment type="caution">
    <text evidence="2">The sequence shown here is derived from an EMBL/GenBank/DDBJ whole genome shotgun (WGS) entry which is preliminary data.</text>
</comment>
<dbReference type="InterPro" id="IPR051677">
    <property type="entry name" value="AfsR-DnrI-RedD_regulator"/>
</dbReference>
<dbReference type="SMART" id="SM01043">
    <property type="entry name" value="BTAD"/>
    <property type="match status" value="1"/>
</dbReference>
<reference evidence="3" key="1">
    <citation type="journal article" date="2018" name="Sci. Rep.">
        <title>Lignite coal burning seam in the remote Altai Mountains harbors a hydrogen-driven thermophilic microbial community.</title>
        <authorList>
            <person name="Kadnikov V.V."/>
            <person name="Mardanov A.V."/>
            <person name="Ivasenko D.A."/>
            <person name="Antsiferov D.V."/>
            <person name="Beletsky A.V."/>
            <person name="Karnachuk O.V."/>
            <person name="Ravin N.V."/>
        </authorList>
    </citation>
    <scope>NUCLEOTIDE SEQUENCE [LARGE SCALE GENOMIC DNA]</scope>
</reference>
<dbReference type="PANTHER" id="PTHR35807:SF2">
    <property type="entry name" value="TRANSCRIPTIONAL ACTIVATOR DOMAIN"/>
    <property type="match status" value="1"/>
</dbReference>
<name>A0A2R6Y212_9BACL</name>
<dbReference type="SUPFAM" id="SSF48452">
    <property type="entry name" value="TPR-like"/>
    <property type="match status" value="2"/>
</dbReference>
<evidence type="ECO:0000313" key="3">
    <source>
        <dbReference type="Proteomes" id="UP000244338"/>
    </source>
</evidence>
<dbReference type="PANTHER" id="PTHR35807">
    <property type="entry name" value="TRANSCRIPTIONAL REGULATOR REDD-RELATED"/>
    <property type="match status" value="1"/>
</dbReference>
<evidence type="ECO:0000313" key="2">
    <source>
        <dbReference type="EMBL" id="PTQ56675.1"/>
    </source>
</evidence>
<dbReference type="EMBL" id="PEBX01000022">
    <property type="protein sequence ID" value="PTQ56675.1"/>
    <property type="molecule type" value="Genomic_DNA"/>
</dbReference>
<organism evidence="2 3">
    <name type="scientific">Candidatus Carbonibacillus altaicus</name>
    <dbReference type="NCBI Taxonomy" id="2163959"/>
    <lineage>
        <taxon>Bacteria</taxon>
        <taxon>Bacillati</taxon>
        <taxon>Bacillota</taxon>
        <taxon>Bacilli</taxon>
        <taxon>Bacillales</taxon>
        <taxon>Candidatus Carbonibacillus</taxon>
    </lineage>
</organism>
<evidence type="ECO:0000259" key="1">
    <source>
        <dbReference type="SMART" id="SM01043"/>
    </source>
</evidence>
<dbReference type="InterPro" id="IPR036388">
    <property type="entry name" value="WH-like_DNA-bd_sf"/>
</dbReference>
<accession>A0A2R6Y212</accession>
<protein>
    <submittedName>
        <fullName evidence="2">Transcriptional regulator</fullName>
    </submittedName>
</protein>
<dbReference type="InterPro" id="IPR027417">
    <property type="entry name" value="P-loop_NTPase"/>
</dbReference>
<dbReference type="Gene3D" id="1.10.10.10">
    <property type="entry name" value="Winged helix-like DNA-binding domain superfamily/Winged helix DNA-binding domain"/>
    <property type="match status" value="1"/>
</dbReference>
<sequence>MGIKRPKALFRPSSLERLGGYRNFTLTLVIAPAGYGKSELLNVYFADKNVQVIDPTSWSDRDWHRALSERFAQATLRPLVVIFDNLDRNAKRFERFEQILAHIQELPPGLPVVATLRESPRHPVVATLVRQGRVLELYEHHLALSEEEVRTFLLEEEWLSIADRDDDKIVSAIMHLTEGWPALVHIAVRYLLRGGTLSSIQSYSDDVLRPMFEYLDAEVLQPFPSLIRGALRDVALLPAIDRENLDMLFPGYAAAVYDELERRRLLWPTTEGKRRLHPVLRRMLLSETPERTRRKVHTELATRCRARGLVAESLEHWLEAEAWSPLANMLSEDGSNLILLGHTRRVFEAIHALPEGIRRQYPRLSLVEGDYYRLSAEYSAAMRCYERAEHDCAAQGDEEGVLKAVEGAVLVYLDTVQPRQADQLLRTKLRAARRKETSVNRRILHFIAENAINIGRPRRAEKIFRMLKRLDMPIDATIYSRYCLRTGRLQEAYRLLIREEREAEEHGLKPEVTLRKYGFRDTPLVLAFVTALLGEAETSKNKAESGLLSAQASNAPFAQAVAWSRLGHAALISGELKTAESNYLKSLALFEEIGVSRGSAEALMGLTYLYARLGKFDLAMSYGERGVALAQAVSDGWIAALIELGIGMTAYYRQDWRYASMLFERVYALAVKLRDQYLETFSALWCALAFHAQEEEASLRTWLIRCLEGVKNGEYAFLFLRQTFYSPRDALAPVPLLIRARDVLDGETAQTARLLLERLGLAHLQTHPGYTLHIEALGIFRVMLGDTPLQERDWQRSNAKRLFQYFLSYLDRDISKERICADLWPDAEEDVVEQQFKVALNALNNALEPRRKARAPSAYIARQGSRYRLRRTMGVIIDSIQFEHAYRIGLEATDEHAAMTALEEGFRYYRGDFLPDNLYDPWVERERERLKMLYFKGSERLAELYVRHGRIDDAITVAETMIAQDPSWESAYRILMIAYYHKQNKAAALRYYETLVNVLDAELSASPTTETEAVVEAIRRDALSSSNQVSQRVTGM</sequence>
<dbReference type="SUPFAM" id="SSF52540">
    <property type="entry name" value="P-loop containing nucleoside triphosphate hydrolases"/>
    <property type="match status" value="1"/>
</dbReference>